<comment type="caution">
    <text evidence="2">The sequence shown here is derived from an EMBL/GenBank/DDBJ whole genome shotgun (WGS) entry which is preliminary data.</text>
</comment>
<evidence type="ECO:0000313" key="3">
    <source>
        <dbReference type="Proteomes" id="UP000054016"/>
    </source>
</evidence>
<dbReference type="PATRIC" id="fig|1685125.3.peg.800"/>
<dbReference type="CDD" id="cd01041">
    <property type="entry name" value="Rubrerythrin"/>
    <property type="match status" value="1"/>
</dbReference>
<accession>A0A0M0BR43</accession>
<dbReference type="Gene3D" id="1.20.1260.10">
    <property type="match status" value="1"/>
</dbReference>
<name>A0A0M0BR43_9ARCH</name>
<dbReference type="PANTHER" id="PTHR33746">
    <property type="entry name" value="RUBRERYTHRIN"/>
    <property type="match status" value="1"/>
</dbReference>
<dbReference type="InterPro" id="IPR052753">
    <property type="entry name" value="Rbr2/Nigerythrin"/>
</dbReference>
<dbReference type="AlphaFoldDB" id="A0A0M0BR43"/>
<dbReference type="SUPFAM" id="SSF47240">
    <property type="entry name" value="Ferritin-like"/>
    <property type="match status" value="1"/>
</dbReference>
<dbReference type="InterPro" id="IPR012347">
    <property type="entry name" value="Ferritin-like"/>
</dbReference>
<gene>
    <name evidence="2" type="ORF">AC478_03360</name>
</gene>
<dbReference type="InterPro" id="IPR009040">
    <property type="entry name" value="Ferritin-like_diiron"/>
</dbReference>
<dbReference type="Proteomes" id="UP000054016">
    <property type="component" value="Unassembled WGS sequence"/>
</dbReference>
<organism evidence="2 3">
    <name type="scientific">miscellaneous Crenarchaeota group-1 archaeon SG8-32-3</name>
    <dbReference type="NCBI Taxonomy" id="1685125"/>
    <lineage>
        <taxon>Archaea</taxon>
        <taxon>Candidatus Bathyarchaeota</taxon>
        <taxon>MCG-1</taxon>
    </lineage>
</organism>
<dbReference type="GO" id="GO:0046872">
    <property type="term" value="F:metal ion binding"/>
    <property type="evidence" value="ECO:0007669"/>
    <property type="project" value="InterPro"/>
</dbReference>
<sequence>MTKTDENLKAAFVGESQANRRYLAFANKAEQEGFMQVAKLLKAAAEAETVHAMNHLRITGEIKSTLDNLDTAVSGETFEFNEMYPEYIKTAKQEGNKQAAWSFDVANQVEQIHAKLYKKAIDALKNKKLLDKVDYYICSVCGNTVEGSAPNK</sequence>
<dbReference type="InterPro" id="IPR003251">
    <property type="entry name" value="Rr_diiron-bd_dom"/>
</dbReference>
<dbReference type="Pfam" id="PF02915">
    <property type="entry name" value="Rubrerythrin"/>
    <property type="match status" value="1"/>
</dbReference>
<dbReference type="PANTHER" id="PTHR33746:SF4">
    <property type="entry name" value="RUBRERYTHRIN"/>
    <property type="match status" value="1"/>
</dbReference>
<feature type="domain" description="Ferritin-like diiron" evidence="1">
    <location>
        <begin position="1"/>
        <end position="128"/>
    </location>
</feature>
<proteinExistence type="predicted"/>
<dbReference type="GO" id="GO:0016491">
    <property type="term" value="F:oxidoreductase activity"/>
    <property type="evidence" value="ECO:0007669"/>
    <property type="project" value="InterPro"/>
</dbReference>
<dbReference type="EMBL" id="LFWV01000044">
    <property type="protein sequence ID" value="KON31042.1"/>
    <property type="molecule type" value="Genomic_DNA"/>
</dbReference>
<evidence type="ECO:0000259" key="1">
    <source>
        <dbReference type="PROSITE" id="PS50905"/>
    </source>
</evidence>
<dbReference type="PROSITE" id="PS50905">
    <property type="entry name" value="FERRITIN_LIKE"/>
    <property type="match status" value="1"/>
</dbReference>
<evidence type="ECO:0000313" key="2">
    <source>
        <dbReference type="EMBL" id="KON31042.1"/>
    </source>
</evidence>
<reference evidence="3" key="1">
    <citation type="submission" date="2015-06" db="EMBL/GenBank/DDBJ databases">
        <title>New insights into the roles of widespread benthic archaea in carbon and nitrogen cycling.</title>
        <authorList>
            <person name="Lazar C.S."/>
            <person name="Baker B.J."/>
            <person name="Seitz K.W."/>
            <person name="Hyde A.S."/>
            <person name="Dick G.J."/>
            <person name="Hinrichs K.-U."/>
            <person name="Teske A.P."/>
        </authorList>
    </citation>
    <scope>NUCLEOTIDE SEQUENCE [LARGE SCALE GENOMIC DNA]</scope>
</reference>
<dbReference type="InterPro" id="IPR009078">
    <property type="entry name" value="Ferritin-like_SF"/>
</dbReference>
<protein>
    <submittedName>
        <fullName evidence="2">Rubrerythrin</fullName>
    </submittedName>
</protein>